<dbReference type="Gene3D" id="1.10.10.1330">
    <property type="entry name" value="RNA polymerase sigma-54 factor, core-binding domain"/>
    <property type="match status" value="1"/>
</dbReference>
<keyword evidence="3" id="KW-0808">Transferase</keyword>
<dbReference type="GO" id="GO:0000428">
    <property type="term" value="C:DNA-directed RNA polymerase complex"/>
    <property type="evidence" value="ECO:0007669"/>
    <property type="project" value="UniProtKB-KW"/>
</dbReference>
<evidence type="ECO:0000259" key="9">
    <source>
        <dbReference type="Pfam" id="PF04552"/>
    </source>
</evidence>
<evidence type="ECO:0000256" key="2">
    <source>
        <dbReference type="ARBA" id="ARBA00022478"/>
    </source>
</evidence>
<accession>A0A9D9J4P8</accession>
<evidence type="ECO:0000256" key="6">
    <source>
        <dbReference type="ARBA" id="ARBA00023082"/>
    </source>
</evidence>
<evidence type="ECO:0000259" key="10">
    <source>
        <dbReference type="Pfam" id="PF04963"/>
    </source>
</evidence>
<keyword evidence="5" id="KW-0805">Transcription regulation</keyword>
<protein>
    <submittedName>
        <fullName evidence="11">RNA polymerase factor sigma-54</fullName>
    </submittedName>
</protein>
<dbReference type="GO" id="GO:0001216">
    <property type="term" value="F:DNA-binding transcription activator activity"/>
    <property type="evidence" value="ECO:0007669"/>
    <property type="project" value="InterPro"/>
</dbReference>
<reference evidence="11" key="1">
    <citation type="submission" date="2020-10" db="EMBL/GenBank/DDBJ databases">
        <authorList>
            <person name="Gilroy R."/>
        </authorList>
    </citation>
    <scope>NUCLEOTIDE SEQUENCE</scope>
    <source>
        <strain evidence="11">B2-16538</strain>
    </source>
</reference>
<comment type="similarity">
    <text evidence="1">Belongs to the sigma-54 factor family.</text>
</comment>
<evidence type="ECO:0000256" key="4">
    <source>
        <dbReference type="ARBA" id="ARBA00022695"/>
    </source>
</evidence>
<dbReference type="InterPro" id="IPR007046">
    <property type="entry name" value="RNA_pol_sigma_54_core-bd"/>
</dbReference>
<evidence type="ECO:0000313" key="12">
    <source>
        <dbReference type="Proteomes" id="UP000823750"/>
    </source>
</evidence>
<evidence type="ECO:0000256" key="8">
    <source>
        <dbReference type="ARBA" id="ARBA00023163"/>
    </source>
</evidence>
<evidence type="ECO:0000256" key="7">
    <source>
        <dbReference type="ARBA" id="ARBA00023125"/>
    </source>
</evidence>
<keyword evidence="7" id="KW-0238">DNA-binding</keyword>
<gene>
    <name evidence="11" type="primary">rpoN</name>
    <name evidence="11" type="ORF">IAB78_05125</name>
</gene>
<dbReference type="PROSITE" id="PS50044">
    <property type="entry name" value="SIGMA54_3"/>
    <property type="match status" value="1"/>
</dbReference>
<dbReference type="PROSITE" id="PS00718">
    <property type="entry name" value="SIGMA54_2"/>
    <property type="match status" value="1"/>
</dbReference>
<comment type="caution">
    <text evidence="11">The sequence shown here is derived from an EMBL/GenBank/DDBJ whole genome shotgun (WGS) entry which is preliminary data.</text>
</comment>
<dbReference type="GO" id="GO:0016987">
    <property type="term" value="F:sigma factor activity"/>
    <property type="evidence" value="ECO:0007669"/>
    <property type="project" value="UniProtKB-KW"/>
</dbReference>
<keyword evidence="4" id="KW-0548">Nucleotidyltransferase</keyword>
<dbReference type="Pfam" id="PF04552">
    <property type="entry name" value="Sigma54_DBD"/>
    <property type="match status" value="1"/>
</dbReference>
<feature type="non-terminal residue" evidence="11">
    <location>
        <position position="1"/>
    </location>
</feature>
<dbReference type="PRINTS" id="PR00045">
    <property type="entry name" value="SIGMA54FCT"/>
</dbReference>
<dbReference type="PANTHER" id="PTHR32248:SF4">
    <property type="entry name" value="RNA POLYMERASE SIGMA-54 FACTOR"/>
    <property type="match status" value="1"/>
</dbReference>
<keyword evidence="2" id="KW-0240">DNA-directed RNA polymerase</keyword>
<dbReference type="Proteomes" id="UP000823750">
    <property type="component" value="Unassembled WGS sequence"/>
</dbReference>
<dbReference type="AlphaFoldDB" id="A0A9D9J4P8"/>
<organism evidence="11 12">
    <name type="scientific">Candidatus Cryptobacteroides excrementavium</name>
    <dbReference type="NCBI Taxonomy" id="2840759"/>
    <lineage>
        <taxon>Bacteria</taxon>
        <taxon>Pseudomonadati</taxon>
        <taxon>Bacteroidota</taxon>
        <taxon>Bacteroidia</taxon>
        <taxon>Bacteroidales</taxon>
        <taxon>Candidatus Cryptobacteroides</taxon>
    </lineage>
</organism>
<sequence>ESFTQSLMDQLGFRNLTEHQHSVASFIIGSLDDDGYLRRDISSLVDDMAFRAGIETDEKEVLDMLHIIQEFEPAGVGARDLRECLLLQIRHLKRTPDVENAEKILRDYFTEFTNKHFQKIMSRMGISEQEMKAAMSKILKLNPSPGGQIDDSYNDQAQQIVPDFVLSLENGELKLTMPRFSIPELRVNKKYAAILMDAANSAEREKREAATFVKKKLDSAKWFVEAIKQRHNTLESTMKAIIDYQREYFMDGDEAHLKPMVLKDIAEKTGFDISTISRVVNSKYIETPFGIYSLKYFFSEGLENQDGEEVSTREIKKALQECVDAEDKHKPLTDDQLVDEMTRRGYKVARRTIAKYRDQLNIPKARLRKQL</sequence>
<proteinExistence type="inferred from homology"/>
<dbReference type="EMBL" id="JADILX010000082">
    <property type="protein sequence ID" value="MBO8485787.1"/>
    <property type="molecule type" value="Genomic_DNA"/>
</dbReference>
<dbReference type="InterPro" id="IPR000394">
    <property type="entry name" value="RNA_pol_sigma_54"/>
</dbReference>
<feature type="domain" description="RNA polymerase sigma factor 54 DNA-binding" evidence="9">
    <location>
        <begin position="211"/>
        <end position="370"/>
    </location>
</feature>
<dbReference type="PANTHER" id="PTHR32248">
    <property type="entry name" value="RNA POLYMERASE SIGMA-54 FACTOR"/>
    <property type="match status" value="1"/>
</dbReference>
<evidence type="ECO:0000256" key="5">
    <source>
        <dbReference type="ARBA" id="ARBA00023015"/>
    </source>
</evidence>
<evidence type="ECO:0000256" key="3">
    <source>
        <dbReference type="ARBA" id="ARBA00022679"/>
    </source>
</evidence>
<dbReference type="InterPro" id="IPR038709">
    <property type="entry name" value="RpoN_core-bd_sf"/>
</dbReference>
<reference evidence="11" key="2">
    <citation type="journal article" date="2021" name="PeerJ">
        <title>Extensive microbial diversity within the chicken gut microbiome revealed by metagenomics and culture.</title>
        <authorList>
            <person name="Gilroy R."/>
            <person name="Ravi A."/>
            <person name="Getino M."/>
            <person name="Pursley I."/>
            <person name="Horton D.L."/>
            <person name="Alikhan N.F."/>
            <person name="Baker D."/>
            <person name="Gharbi K."/>
            <person name="Hall N."/>
            <person name="Watson M."/>
            <person name="Adriaenssens E.M."/>
            <person name="Foster-Nyarko E."/>
            <person name="Jarju S."/>
            <person name="Secka A."/>
            <person name="Antonio M."/>
            <person name="Oren A."/>
            <person name="Chaudhuri R.R."/>
            <person name="La Ragione R."/>
            <person name="Hildebrand F."/>
            <person name="Pallen M.J."/>
        </authorList>
    </citation>
    <scope>NUCLEOTIDE SEQUENCE</scope>
    <source>
        <strain evidence="11">B2-16538</strain>
    </source>
</reference>
<dbReference type="GO" id="GO:0016779">
    <property type="term" value="F:nucleotidyltransferase activity"/>
    <property type="evidence" value="ECO:0007669"/>
    <property type="project" value="UniProtKB-KW"/>
</dbReference>
<dbReference type="Gene3D" id="1.10.10.60">
    <property type="entry name" value="Homeodomain-like"/>
    <property type="match status" value="1"/>
</dbReference>
<dbReference type="GO" id="GO:0006352">
    <property type="term" value="P:DNA-templated transcription initiation"/>
    <property type="evidence" value="ECO:0007669"/>
    <property type="project" value="InterPro"/>
</dbReference>
<dbReference type="NCBIfam" id="TIGR02395">
    <property type="entry name" value="rpoN_sigma"/>
    <property type="match status" value="1"/>
</dbReference>
<keyword evidence="8" id="KW-0804">Transcription</keyword>
<dbReference type="InterPro" id="IPR007634">
    <property type="entry name" value="RNA_pol_sigma_54_DNA-bd"/>
</dbReference>
<evidence type="ECO:0000313" key="11">
    <source>
        <dbReference type="EMBL" id="MBO8485787.1"/>
    </source>
</evidence>
<evidence type="ECO:0000256" key="1">
    <source>
        <dbReference type="ARBA" id="ARBA00008798"/>
    </source>
</evidence>
<feature type="domain" description="RNA polymerase sigma factor 54 core-binding" evidence="10">
    <location>
        <begin position="1"/>
        <end position="191"/>
    </location>
</feature>
<dbReference type="GO" id="GO:0003677">
    <property type="term" value="F:DNA binding"/>
    <property type="evidence" value="ECO:0007669"/>
    <property type="project" value="UniProtKB-KW"/>
</dbReference>
<keyword evidence="6" id="KW-0731">Sigma factor</keyword>
<name>A0A9D9J4P8_9BACT</name>
<dbReference type="Pfam" id="PF04963">
    <property type="entry name" value="Sigma54_CBD"/>
    <property type="match status" value="1"/>
</dbReference>